<gene>
    <name evidence="2" type="ORF">HRR80_002492</name>
</gene>
<name>A0AAN6EZ67_EXODE</name>
<protein>
    <submittedName>
        <fullName evidence="2">Uncharacterized protein</fullName>
    </submittedName>
</protein>
<dbReference type="Proteomes" id="UP001161757">
    <property type="component" value="Unassembled WGS sequence"/>
</dbReference>
<reference evidence="2" key="1">
    <citation type="submission" date="2023-01" db="EMBL/GenBank/DDBJ databases">
        <title>Exophiala dermititidis isolated from Cystic Fibrosis Patient.</title>
        <authorList>
            <person name="Kurbessoian T."/>
            <person name="Crocker A."/>
            <person name="Murante D."/>
            <person name="Hogan D.A."/>
            <person name="Stajich J.E."/>
        </authorList>
    </citation>
    <scope>NUCLEOTIDE SEQUENCE</scope>
    <source>
        <strain evidence="2">Ex8</strain>
    </source>
</reference>
<proteinExistence type="predicted"/>
<dbReference type="EMBL" id="JAJGCB010000003">
    <property type="protein sequence ID" value="KAJ8993993.1"/>
    <property type="molecule type" value="Genomic_DNA"/>
</dbReference>
<evidence type="ECO:0000313" key="3">
    <source>
        <dbReference type="Proteomes" id="UP001161757"/>
    </source>
</evidence>
<feature type="region of interest" description="Disordered" evidence="1">
    <location>
        <begin position="53"/>
        <end position="82"/>
    </location>
</feature>
<feature type="compositionally biased region" description="Polar residues" evidence="1">
    <location>
        <begin position="58"/>
        <end position="70"/>
    </location>
</feature>
<evidence type="ECO:0000256" key="1">
    <source>
        <dbReference type="SAM" id="MobiDB-lite"/>
    </source>
</evidence>
<evidence type="ECO:0000313" key="2">
    <source>
        <dbReference type="EMBL" id="KAJ8993993.1"/>
    </source>
</evidence>
<sequence length="82" mass="8851">MHTRGRLGLLLDADTDREIDNKCSGWQLPPACTEGEANEENSAVVQHAEWVQGGSARLSPQSRNSSTDTLSGLDAAELQDLE</sequence>
<organism evidence="2 3">
    <name type="scientific">Exophiala dermatitidis</name>
    <name type="common">Black yeast-like fungus</name>
    <name type="synonym">Wangiella dermatitidis</name>
    <dbReference type="NCBI Taxonomy" id="5970"/>
    <lineage>
        <taxon>Eukaryota</taxon>
        <taxon>Fungi</taxon>
        <taxon>Dikarya</taxon>
        <taxon>Ascomycota</taxon>
        <taxon>Pezizomycotina</taxon>
        <taxon>Eurotiomycetes</taxon>
        <taxon>Chaetothyriomycetidae</taxon>
        <taxon>Chaetothyriales</taxon>
        <taxon>Herpotrichiellaceae</taxon>
        <taxon>Exophiala</taxon>
    </lineage>
</organism>
<dbReference type="AlphaFoldDB" id="A0AAN6EZ67"/>
<comment type="caution">
    <text evidence="2">The sequence shown here is derived from an EMBL/GenBank/DDBJ whole genome shotgun (WGS) entry which is preliminary data.</text>
</comment>
<accession>A0AAN6EZ67</accession>